<evidence type="ECO:0000313" key="4">
    <source>
        <dbReference type="Proteomes" id="UP001597369"/>
    </source>
</evidence>
<dbReference type="InterPro" id="IPR002782">
    <property type="entry name" value="Mut7-C_RNAse_dom"/>
</dbReference>
<evidence type="ECO:0000259" key="2">
    <source>
        <dbReference type="Pfam" id="PF14451"/>
    </source>
</evidence>
<dbReference type="PANTHER" id="PTHR39081">
    <property type="entry name" value="MUT7-C DOMAIN-CONTAINING PROTEIN"/>
    <property type="match status" value="1"/>
</dbReference>
<proteinExistence type="predicted"/>
<dbReference type="Pfam" id="PF14451">
    <property type="entry name" value="Ub-Mut7C"/>
    <property type="match status" value="1"/>
</dbReference>
<dbReference type="Proteomes" id="UP001597369">
    <property type="component" value="Unassembled WGS sequence"/>
</dbReference>
<comment type="caution">
    <text evidence="3">The sequence shown here is derived from an EMBL/GenBank/DDBJ whole genome shotgun (WGS) entry which is preliminary data.</text>
</comment>
<evidence type="ECO:0000313" key="3">
    <source>
        <dbReference type="EMBL" id="MFD2065644.1"/>
    </source>
</evidence>
<dbReference type="PANTHER" id="PTHR39081:SF1">
    <property type="entry name" value="MUT7-C RNASE DOMAIN-CONTAINING PROTEIN"/>
    <property type="match status" value="1"/>
</dbReference>
<dbReference type="InterPro" id="IPR027798">
    <property type="entry name" value="Ub_Mut7C"/>
</dbReference>
<protein>
    <submittedName>
        <fullName evidence="3">Mut7-C RNAse domain-containing protein</fullName>
    </submittedName>
</protein>
<sequence length="254" mass="29205">MPQTMPGPANFRFYGSLNDFLPRSKKHSQISYDFKNTPAVKDAIEAIGIPHPEIDVVLANDVPVDFTYPLQPNDLIKVYPATPECKCPSSYSLQANLPVTNNFVLDVHLGKLAKALRMLGFNTLYQNDYTDKTIATIAEQENRIVLTRDVGLLKHKAIKHGYWLRSQHLEEQLAEVISYFKLKKKSQPFTRCLECNNNISVVAKEAVLDKLPPKTKQYFNEFYQCPTCSRVYWKGSHYDRMLQFVKRIEGSQER</sequence>
<gene>
    <name evidence="3" type="ORF">ACFSKU_02010</name>
</gene>
<dbReference type="Pfam" id="PF01927">
    <property type="entry name" value="Mut7-C"/>
    <property type="match status" value="1"/>
</dbReference>
<name>A0ABW4WS98_9BACT</name>
<evidence type="ECO:0000259" key="1">
    <source>
        <dbReference type="Pfam" id="PF01927"/>
    </source>
</evidence>
<reference evidence="4" key="1">
    <citation type="journal article" date="2019" name="Int. J. Syst. Evol. Microbiol.">
        <title>The Global Catalogue of Microorganisms (GCM) 10K type strain sequencing project: providing services to taxonomists for standard genome sequencing and annotation.</title>
        <authorList>
            <consortium name="The Broad Institute Genomics Platform"/>
            <consortium name="The Broad Institute Genome Sequencing Center for Infectious Disease"/>
            <person name="Wu L."/>
            <person name="Ma J."/>
        </authorList>
    </citation>
    <scope>NUCLEOTIDE SEQUENCE [LARGE SCALE GENOMIC DNA]</scope>
    <source>
        <strain evidence="4">JCM 16545</strain>
    </source>
</reference>
<feature type="domain" description="Ubiquitin Mut7-C" evidence="2">
    <location>
        <begin position="9"/>
        <end position="82"/>
    </location>
</feature>
<keyword evidence="4" id="KW-1185">Reference proteome</keyword>
<dbReference type="EMBL" id="JBHUHV010000004">
    <property type="protein sequence ID" value="MFD2065644.1"/>
    <property type="molecule type" value="Genomic_DNA"/>
</dbReference>
<feature type="domain" description="Mut7-C RNAse" evidence="1">
    <location>
        <begin position="102"/>
        <end position="244"/>
    </location>
</feature>
<accession>A0ABW4WS98</accession>
<organism evidence="3 4">
    <name type="scientific">Pontibacter silvestris</name>
    <dbReference type="NCBI Taxonomy" id="2305183"/>
    <lineage>
        <taxon>Bacteria</taxon>
        <taxon>Pseudomonadati</taxon>
        <taxon>Bacteroidota</taxon>
        <taxon>Cytophagia</taxon>
        <taxon>Cytophagales</taxon>
        <taxon>Hymenobacteraceae</taxon>
        <taxon>Pontibacter</taxon>
    </lineage>
</organism>